<reference evidence="2 3" key="1">
    <citation type="submission" date="2023-05" db="EMBL/GenBank/DDBJ databases">
        <title>B98-5 Cell Line De Novo Hybrid Assembly: An Optical Mapping Approach.</title>
        <authorList>
            <person name="Kananen K."/>
            <person name="Auerbach J.A."/>
            <person name="Kautto E."/>
            <person name="Blachly J.S."/>
        </authorList>
    </citation>
    <scope>NUCLEOTIDE SEQUENCE [LARGE SCALE GENOMIC DNA]</scope>
    <source>
        <strain evidence="2">B95-8</strain>
        <tissue evidence="2">Cell line</tissue>
    </source>
</reference>
<organism evidence="2 3">
    <name type="scientific">Saguinus oedipus</name>
    <name type="common">Cotton-top tamarin</name>
    <name type="synonym">Oedipomidas oedipus</name>
    <dbReference type="NCBI Taxonomy" id="9490"/>
    <lineage>
        <taxon>Eukaryota</taxon>
        <taxon>Metazoa</taxon>
        <taxon>Chordata</taxon>
        <taxon>Craniata</taxon>
        <taxon>Vertebrata</taxon>
        <taxon>Euteleostomi</taxon>
        <taxon>Mammalia</taxon>
        <taxon>Eutheria</taxon>
        <taxon>Euarchontoglires</taxon>
        <taxon>Primates</taxon>
        <taxon>Haplorrhini</taxon>
        <taxon>Platyrrhini</taxon>
        <taxon>Cebidae</taxon>
        <taxon>Callitrichinae</taxon>
        <taxon>Saguinus</taxon>
    </lineage>
</organism>
<dbReference type="Proteomes" id="UP001266305">
    <property type="component" value="Unassembled WGS sequence"/>
</dbReference>
<evidence type="ECO:0000256" key="1">
    <source>
        <dbReference type="SAM" id="Phobius"/>
    </source>
</evidence>
<feature type="non-terminal residue" evidence="2">
    <location>
        <position position="1"/>
    </location>
</feature>
<keyword evidence="1" id="KW-0472">Membrane</keyword>
<protein>
    <submittedName>
        <fullName evidence="2">Cytochrome P450 4X1</fullName>
    </submittedName>
</protein>
<keyword evidence="1" id="KW-1133">Transmembrane helix</keyword>
<feature type="transmembrane region" description="Helical" evidence="1">
    <location>
        <begin position="6"/>
        <end position="27"/>
    </location>
</feature>
<evidence type="ECO:0000313" key="3">
    <source>
        <dbReference type="Proteomes" id="UP001266305"/>
    </source>
</evidence>
<name>A0ABQ9VDK4_SAGOE</name>
<sequence>TRWARPFYLAFVFCLALGLLQAIKLYLRRQRLLRDLRPFPTPPTHWLFGHQKVDGR</sequence>
<keyword evidence="3" id="KW-1185">Reference proteome</keyword>
<evidence type="ECO:0000313" key="2">
    <source>
        <dbReference type="EMBL" id="KAK2107413.1"/>
    </source>
</evidence>
<comment type="caution">
    <text evidence="2">The sequence shown here is derived from an EMBL/GenBank/DDBJ whole genome shotgun (WGS) entry which is preliminary data.</text>
</comment>
<accession>A0ABQ9VDK4</accession>
<keyword evidence="1" id="KW-0812">Transmembrane</keyword>
<gene>
    <name evidence="2" type="primary">CYP4X1</name>
    <name evidence="2" type="ORF">P7K49_016927</name>
</gene>
<dbReference type="EMBL" id="JASSZA010000007">
    <property type="protein sequence ID" value="KAK2107413.1"/>
    <property type="molecule type" value="Genomic_DNA"/>
</dbReference>
<proteinExistence type="predicted"/>